<evidence type="ECO:0000313" key="1">
    <source>
        <dbReference type="EMBL" id="MDQ0176795.1"/>
    </source>
</evidence>
<name>A0ABT9WUA3_9BACI</name>
<protein>
    <submittedName>
        <fullName evidence="1">Uncharacterized protein</fullName>
    </submittedName>
</protein>
<organism evidence="1 2">
    <name type="scientific">Bacillus chungangensis</name>
    <dbReference type="NCBI Taxonomy" id="587633"/>
    <lineage>
        <taxon>Bacteria</taxon>
        <taxon>Bacillati</taxon>
        <taxon>Bacillota</taxon>
        <taxon>Bacilli</taxon>
        <taxon>Bacillales</taxon>
        <taxon>Bacillaceae</taxon>
        <taxon>Bacillus</taxon>
    </lineage>
</organism>
<gene>
    <name evidence="1" type="ORF">J2S08_002653</name>
</gene>
<comment type="caution">
    <text evidence="1">The sequence shown here is derived from an EMBL/GenBank/DDBJ whole genome shotgun (WGS) entry which is preliminary data.</text>
</comment>
<accession>A0ABT9WUA3</accession>
<dbReference type="EMBL" id="JAUSTT010000015">
    <property type="protein sequence ID" value="MDQ0176795.1"/>
    <property type="molecule type" value="Genomic_DNA"/>
</dbReference>
<proteinExistence type="predicted"/>
<dbReference type="Proteomes" id="UP001223586">
    <property type="component" value="Unassembled WGS sequence"/>
</dbReference>
<evidence type="ECO:0000313" key="2">
    <source>
        <dbReference type="Proteomes" id="UP001223586"/>
    </source>
</evidence>
<reference evidence="1 2" key="1">
    <citation type="submission" date="2023-07" db="EMBL/GenBank/DDBJ databases">
        <title>Genomic Encyclopedia of Type Strains, Phase IV (KMG-IV): sequencing the most valuable type-strain genomes for metagenomic binning, comparative biology and taxonomic classification.</title>
        <authorList>
            <person name="Goeker M."/>
        </authorList>
    </citation>
    <scope>NUCLEOTIDE SEQUENCE [LARGE SCALE GENOMIC DNA]</scope>
    <source>
        <strain evidence="1 2">DSM 23837</strain>
    </source>
</reference>
<keyword evidence="2" id="KW-1185">Reference proteome</keyword>
<sequence>MCEERGRYVEKERKSPSEMVNKELLEAYSL</sequence>